<evidence type="ECO:0000313" key="1">
    <source>
        <dbReference type="EMBL" id="KAH9378557.1"/>
    </source>
</evidence>
<protein>
    <submittedName>
        <fullName evidence="1">Uncharacterized protein</fullName>
    </submittedName>
</protein>
<dbReference type="OrthoDB" id="6782675at2759"/>
<sequence length="144" mass="16400">MPEVFFCEKALAAVEKNFRKTDVHLFGKGSCSRLADMNLNKLDQAAKRANKLHLDVFFQAKTHKSSYPFPVIITEQDTWQYCVSGFLQERISALPVEGPFLRPNLLTLPEYLNTRTLSDTTAITIDVEDLFYSLNHVHLLPAVK</sequence>
<dbReference type="VEuPathDB" id="VectorBase:HLOH_048778"/>
<proteinExistence type="predicted"/>
<reference evidence="1 2" key="1">
    <citation type="journal article" date="2020" name="Cell">
        <title>Large-Scale Comparative Analyses of Tick Genomes Elucidate Their Genetic Diversity and Vector Capacities.</title>
        <authorList>
            <consortium name="Tick Genome and Microbiome Consortium (TIGMIC)"/>
            <person name="Jia N."/>
            <person name="Wang J."/>
            <person name="Shi W."/>
            <person name="Du L."/>
            <person name="Sun Y."/>
            <person name="Zhan W."/>
            <person name="Jiang J.F."/>
            <person name="Wang Q."/>
            <person name="Zhang B."/>
            <person name="Ji P."/>
            <person name="Bell-Sakyi L."/>
            <person name="Cui X.M."/>
            <person name="Yuan T.T."/>
            <person name="Jiang B.G."/>
            <person name="Yang W.F."/>
            <person name="Lam T.T."/>
            <person name="Chang Q.C."/>
            <person name="Ding S.J."/>
            <person name="Wang X.J."/>
            <person name="Zhu J.G."/>
            <person name="Ruan X.D."/>
            <person name="Zhao L."/>
            <person name="Wei J.T."/>
            <person name="Ye R.Z."/>
            <person name="Que T.C."/>
            <person name="Du C.H."/>
            <person name="Zhou Y.H."/>
            <person name="Cheng J.X."/>
            <person name="Dai P.F."/>
            <person name="Guo W.B."/>
            <person name="Han X.H."/>
            <person name="Huang E.J."/>
            <person name="Li L.F."/>
            <person name="Wei W."/>
            <person name="Gao Y.C."/>
            <person name="Liu J.Z."/>
            <person name="Shao H.Z."/>
            <person name="Wang X."/>
            <person name="Wang C.C."/>
            <person name="Yang T.C."/>
            <person name="Huo Q.B."/>
            <person name="Li W."/>
            <person name="Chen H.Y."/>
            <person name="Chen S.E."/>
            <person name="Zhou L.G."/>
            <person name="Ni X.B."/>
            <person name="Tian J.H."/>
            <person name="Sheng Y."/>
            <person name="Liu T."/>
            <person name="Pan Y.S."/>
            <person name="Xia L.Y."/>
            <person name="Li J."/>
            <person name="Zhao F."/>
            <person name="Cao W.C."/>
        </authorList>
    </citation>
    <scope>NUCLEOTIDE SEQUENCE [LARGE SCALE GENOMIC DNA]</scope>
    <source>
        <strain evidence="1">HaeL-2018</strain>
    </source>
</reference>
<organism evidence="1 2">
    <name type="scientific">Haemaphysalis longicornis</name>
    <name type="common">Bush tick</name>
    <dbReference type="NCBI Taxonomy" id="44386"/>
    <lineage>
        <taxon>Eukaryota</taxon>
        <taxon>Metazoa</taxon>
        <taxon>Ecdysozoa</taxon>
        <taxon>Arthropoda</taxon>
        <taxon>Chelicerata</taxon>
        <taxon>Arachnida</taxon>
        <taxon>Acari</taxon>
        <taxon>Parasitiformes</taxon>
        <taxon>Ixodida</taxon>
        <taxon>Ixodoidea</taxon>
        <taxon>Ixodidae</taxon>
        <taxon>Haemaphysalinae</taxon>
        <taxon>Haemaphysalis</taxon>
    </lineage>
</organism>
<accession>A0A9J6GST8</accession>
<evidence type="ECO:0000313" key="2">
    <source>
        <dbReference type="Proteomes" id="UP000821853"/>
    </source>
</evidence>
<name>A0A9J6GST8_HAELO</name>
<dbReference type="AlphaFoldDB" id="A0A9J6GST8"/>
<dbReference type="Proteomes" id="UP000821853">
    <property type="component" value="Unassembled WGS sequence"/>
</dbReference>
<gene>
    <name evidence="1" type="ORF">HPB48_016042</name>
</gene>
<dbReference type="EMBL" id="JABSTR010000009">
    <property type="protein sequence ID" value="KAH9378557.1"/>
    <property type="molecule type" value="Genomic_DNA"/>
</dbReference>
<keyword evidence="2" id="KW-1185">Reference proteome</keyword>
<comment type="caution">
    <text evidence="1">The sequence shown here is derived from an EMBL/GenBank/DDBJ whole genome shotgun (WGS) entry which is preliminary data.</text>
</comment>